<evidence type="ECO:0000313" key="1">
    <source>
        <dbReference type="EMBL" id="TNC69848.1"/>
    </source>
</evidence>
<gene>
    <name evidence="1" type="ORF">FHG71_13600</name>
</gene>
<dbReference type="AlphaFoldDB" id="A0A5C4NAX2"/>
<keyword evidence="2" id="KW-1185">Reference proteome</keyword>
<accession>A0A5C4NAX2</accession>
<sequence length="75" mass="8059">MSAEPSRDELLDNTPEAVAMRRMRAARAEALARLAEAEAKPAAPRSRRRLLLGVALGGIGAARLLSQLTRGRQVP</sequence>
<organism evidence="1 2">
    <name type="scientific">Rubellimicrobium roseum</name>
    <dbReference type="NCBI Taxonomy" id="687525"/>
    <lineage>
        <taxon>Bacteria</taxon>
        <taxon>Pseudomonadati</taxon>
        <taxon>Pseudomonadota</taxon>
        <taxon>Alphaproteobacteria</taxon>
        <taxon>Rhodobacterales</taxon>
        <taxon>Roseobacteraceae</taxon>
        <taxon>Rubellimicrobium</taxon>
    </lineage>
</organism>
<dbReference type="EMBL" id="VDFV01000020">
    <property type="protein sequence ID" value="TNC69848.1"/>
    <property type="molecule type" value="Genomic_DNA"/>
</dbReference>
<comment type="caution">
    <text evidence="1">The sequence shown here is derived from an EMBL/GenBank/DDBJ whole genome shotgun (WGS) entry which is preliminary data.</text>
</comment>
<dbReference type="Proteomes" id="UP000305709">
    <property type="component" value="Unassembled WGS sequence"/>
</dbReference>
<name>A0A5C4NAX2_9RHOB</name>
<protein>
    <submittedName>
        <fullName evidence="1">Uncharacterized protein</fullName>
    </submittedName>
</protein>
<reference evidence="1 2" key="1">
    <citation type="submission" date="2019-06" db="EMBL/GenBank/DDBJ databases">
        <authorList>
            <person name="Jiang L."/>
        </authorList>
    </citation>
    <scope>NUCLEOTIDE SEQUENCE [LARGE SCALE GENOMIC DNA]</scope>
    <source>
        <strain evidence="1 2">YIM 48858</strain>
    </source>
</reference>
<evidence type="ECO:0000313" key="2">
    <source>
        <dbReference type="Proteomes" id="UP000305709"/>
    </source>
</evidence>
<dbReference type="RefSeq" id="WP_139082238.1">
    <property type="nucleotide sequence ID" value="NZ_VDFV01000020.1"/>
</dbReference>
<proteinExistence type="predicted"/>